<dbReference type="RefSeq" id="WP_093086128.1">
    <property type="nucleotide sequence ID" value="NZ_FNBE01000011.1"/>
</dbReference>
<organism evidence="2 3">
    <name type="scientific">Pseudonocardia oroxyli</name>
    <dbReference type="NCBI Taxonomy" id="366584"/>
    <lineage>
        <taxon>Bacteria</taxon>
        <taxon>Bacillati</taxon>
        <taxon>Actinomycetota</taxon>
        <taxon>Actinomycetes</taxon>
        <taxon>Pseudonocardiales</taxon>
        <taxon>Pseudonocardiaceae</taxon>
        <taxon>Pseudonocardia</taxon>
    </lineage>
</organism>
<proteinExistence type="predicted"/>
<evidence type="ECO:0000256" key="1">
    <source>
        <dbReference type="SAM" id="Phobius"/>
    </source>
</evidence>
<keyword evidence="1" id="KW-0812">Transmembrane</keyword>
<name>A0A1G7TWB1_PSEOR</name>
<sequence>MDAPFPATPGHRVRRLGWTLLALVLAAFTVFESVKYGLPVIAAAVAGLVVPDLPRVLGLRRLGDWAARPWGPVVLLLVGALVDGAPLVVFVVGLGWSTRIATQRVLHP</sequence>
<keyword evidence="3" id="KW-1185">Reference proteome</keyword>
<protein>
    <submittedName>
        <fullName evidence="2">Uncharacterized protein</fullName>
    </submittedName>
</protein>
<reference evidence="2 3" key="1">
    <citation type="submission" date="2016-10" db="EMBL/GenBank/DDBJ databases">
        <authorList>
            <person name="de Groot N.N."/>
        </authorList>
    </citation>
    <scope>NUCLEOTIDE SEQUENCE [LARGE SCALE GENOMIC DNA]</scope>
    <source>
        <strain evidence="2 3">CGMCC 4.3143</strain>
    </source>
</reference>
<feature type="transmembrane region" description="Helical" evidence="1">
    <location>
        <begin position="20"/>
        <end position="50"/>
    </location>
</feature>
<evidence type="ECO:0000313" key="3">
    <source>
        <dbReference type="Proteomes" id="UP000198967"/>
    </source>
</evidence>
<feature type="transmembrane region" description="Helical" evidence="1">
    <location>
        <begin position="70"/>
        <end position="96"/>
    </location>
</feature>
<keyword evidence="1" id="KW-1133">Transmembrane helix</keyword>
<dbReference type="STRING" id="366584.SAMN05216377_111158"/>
<dbReference type="Proteomes" id="UP000198967">
    <property type="component" value="Unassembled WGS sequence"/>
</dbReference>
<dbReference type="AlphaFoldDB" id="A0A1G7TWB1"/>
<evidence type="ECO:0000313" key="2">
    <source>
        <dbReference type="EMBL" id="SDG39553.1"/>
    </source>
</evidence>
<accession>A0A1G7TWB1</accession>
<gene>
    <name evidence="2" type="ORF">SAMN05216377_111158</name>
</gene>
<dbReference type="EMBL" id="FNBE01000011">
    <property type="protein sequence ID" value="SDG39553.1"/>
    <property type="molecule type" value="Genomic_DNA"/>
</dbReference>
<keyword evidence="1" id="KW-0472">Membrane</keyword>
<dbReference type="OrthoDB" id="9813911at2"/>